<accession>A0ABX2E449</accession>
<dbReference type="InterPro" id="IPR018673">
    <property type="entry name" value="DUF2141"/>
</dbReference>
<keyword evidence="3" id="KW-1185">Reference proteome</keyword>
<organism evidence="2 3">
    <name type="scientific">Winogradskyella litoriviva</name>
    <dbReference type="NCBI Taxonomy" id="1220182"/>
    <lineage>
        <taxon>Bacteria</taxon>
        <taxon>Pseudomonadati</taxon>
        <taxon>Bacteroidota</taxon>
        <taxon>Flavobacteriia</taxon>
        <taxon>Flavobacteriales</taxon>
        <taxon>Flavobacteriaceae</taxon>
        <taxon>Winogradskyella</taxon>
    </lineage>
</organism>
<gene>
    <name evidence="2" type="ORF">HNV10_05810</name>
</gene>
<sequence>MKSTIHNILKNNRNLVCKKLFLTFALVLTSLLGFSQDSTTTITVTIDNVTSDKGKVLMSLHTKDTFMKGKGVMSGQSEIKDGKITITFENVEAGEYAIIAFHDENDNKNMDFRENGMPLESYGMSNNSMAFGPPNYEDAKFTVADKAIDLNIRF</sequence>
<feature type="signal peptide" evidence="1">
    <location>
        <begin position="1"/>
        <end position="35"/>
    </location>
</feature>
<name>A0ABX2E449_9FLAO</name>
<protein>
    <submittedName>
        <fullName evidence="2">DUF2141 domain-containing protein</fullName>
    </submittedName>
</protein>
<dbReference type="EMBL" id="JABRWQ010000002">
    <property type="protein sequence ID" value="NRD22746.1"/>
    <property type="molecule type" value="Genomic_DNA"/>
</dbReference>
<feature type="chain" id="PRO_5045736062" evidence="1">
    <location>
        <begin position="36"/>
        <end position="154"/>
    </location>
</feature>
<dbReference type="Proteomes" id="UP000805085">
    <property type="component" value="Unassembled WGS sequence"/>
</dbReference>
<comment type="caution">
    <text evidence="2">The sequence shown here is derived from an EMBL/GenBank/DDBJ whole genome shotgun (WGS) entry which is preliminary data.</text>
</comment>
<reference evidence="2 3" key="1">
    <citation type="journal article" date="2015" name="Int. J. Syst. Evol. Microbiol.">
        <title>Winogradskyella litoriviva sp. nov., isolated from coastal seawater.</title>
        <authorList>
            <person name="Nedashkovskaya O.I."/>
            <person name="Kukhlevskiy A.D."/>
            <person name="Zhukova N.V."/>
            <person name="Kim S.J."/>
            <person name="Rhee S.K."/>
            <person name="Mikhailov V.V."/>
        </authorList>
    </citation>
    <scope>NUCLEOTIDE SEQUENCE [LARGE SCALE GENOMIC DNA]</scope>
    <source>
        <strain evidence="2 3">KMM6491</strain>
    </source>
</reference>
<dbReference type="RefSeq" id="WP_173300379.1">
    <property type="nucleotide sequence ID" value="NZ_JABRWQ010000002.1"/>
</dbReference>
<evidence type="ECO:0000256" key="1">
    <source>
        <dbReference type="SAM" id="SignalP"/>
    </source>
</evidence>
<proteinExistence type="predicted"/>
<evidence type="ECO:0000313" key="2">
    <source>
        <dbReference type="EMBL" id="NRD22746.1"/>
    </source>
</evidence>
<evidence type="ECO:0000313" key="3">
    <source>
        <dbReference type="Proteomes" id="UP000805085"/>
    </source>
</evidence>
<keyword evidence="1" id="KW-0732">Signal</keyword>
<dbReference type="Pfam" id="PF09912">
    <property type="entry name" value="DUF2141"/>
    <property type="match status" value="1"/>
</dbReference>